<dbReference type="InterPro" id="IPR009042">
    <property type="entry name" value="RNA_pol_sigma70_r1_2"/>
</dbReference>
<comment type="subunit">
    <text evidence="6">Interacts transiently with the RNA polymerase catalytic core.</text>
</comment>
<dbReference type="InterPro" id="IPR042189">
    <property type="entry name" value="RNA_pol_sigma_70_r1_1_sf"/>
</dbReference>
<dbReference type="GO" id="GO:0006352">
    <property type="term" value="P:DNA-templated transcription initiation"/>
    <property type="evidence" value="ECO:0007669"/>
    <property type="project" value="UniProtKB-UniRule"/>
</dbReference>
<dbReference type="GO" id="GO:0005737">
    <property type="term" value="C:cytoplasm"/>
    <property type="evidence" value="ECO:0007669"/>
    <property type="project" value="UniProtKB-SubCell"/>
</dbReference>
<evidence type="ECO:0000256" key="1">
    <source>
        <dbReference type="ARBA" id="ARBA00022490"/>
    </source>
</evidence>
<dbReference type="EMBL" id="QICS01000002">
    <property type="protein sequence ID" value="PXV93552.1"/>
    <property type="molecule type" value="Genomic_DNA"/>
</dbReference>
<keyword evidence="5 6" id="KW-0804">Transcription</keyword>
<dbReference type="GO" id="GO:0003677">
    <property type="term" value="F:DNA binding"/>
    <property type="evidence" value="ECO:0007669"/>
    <property type="project" value="UniProtKB-UniRule"/>
</dbReference>
<keyword evidence="11" id="KW-1185">Reference proteome</keyword>
<evidence type="ECO:0000313" key="12">
    <source>
        <dbReference type="Proteomes" id="UP000247523"/>
    </source>
</evidence>
<dbReference type="OrthoDB" id="9809557at2"/>
<evidence type="ECO:0000256" key="2">
    <source>
        <dbReference type="ARBA" id="ARBA00023015"/>
    </source>
</evidence>
<dbReference type="InterPro" id="IPR007630">
    <property type="entry name" value="RNA_pol_sigma70_r4"/>
</dbReference>
<dbReference type="InterPro" id="IPR036388">
    <property type="entry name" value="WH-like_DNA-bd_sf"/>
</dbReference>
<dbReference type="InterPro" id="IPR007624">
    <property type="entry name" value="RNA_pol_sigma70_r3"/>
</dbReference>
<dbReference type="GO" id="GO:0016987">
    <property type="term" value="F:sigma factor activity"/>
    <property type="evidence" value="ECO:0007669"/>
    <property type="project" value="UniProtKB-UniRule"/>
</dbReference>
<dbReference type="SUPFAM" id="SSF88659">
    <property type="entry name" value="Sigma3 and sigma4 domains of RNA polymerase sigma factors"/>
    <property type="match status" value="2"/>
</dbReference>
<evidence type="ECO:0000259" key="7">
    <source>
        <dbReference type="PROSITE" id="PS00715"/>
    </source>
</evidence>
<dbReference type="HAMAP" id="MF_00963">
    <property type="entry name" value="Sigma70_RpoD_SigA"/>
    <property type="match status" value="1"/>
</dbReference>
<dbReference type="Gene3D" id="1.10.10.10">
    <property type="entry name" value="Winged helix-like DNA-binding domain superfamily/Winged helix DNA-binding domain"/>
    <property type="match status" value="2"/>
</dbReference>
<feature type="region of interest" description="Sigma-70 factor domain-4" evidence="6">
    <location>
        <begin position="306"/>
        <end position="359"/>
    </location>
</feature>
<comment type="subcellular location">
    <subcellularLocation>
        <location evidence="6">Cytoplasm</location>
    </subcellularLocation>
</comment>
<dbReference type="SUPFAM" id="SSF88946">
    <property type="entry name" value="Sigma2 domain of RNA polymerase sigma factors"/>
    <property type="match status" value="1"/>
</dbReference>
<dbReference type="Pfam" id="PF03979">
    <property type="entry name" value="Sigma70_r1_1"/>
    <property type="match status" value="1"/>
</dbReference>
<dbReference type="AlphaFoldDB" id="A0A255I296"/>
<evidence type="ECO:0000259" key="8">
    <source>
        <dbReference type="PROSITE" id="PS00716"/>
    </source>
</evidence>
<dbReference type="FunFam" id="1.10.10.10:FF:000002">
    <property type="entry name" value="RNA polymerase sigma factor SigA"/>
    <property type="match status" value="1"/>
</dbReference>
<evidence type="ECO:0000256" key="6">
    <source>
        <dbReference type="HAMAP-Rule" id="MF_00963"/>
    </source>
</evidence>
<dbReference type="Proteomes" id="UP000216411">
    <property type="component" value="Unassembled WGS sequence"/>
</dbReference>
<evidence type="ECO:0000256" key="5">
    <source>
        <dbReference type="ARBA" id="ARBA00023163"/>
    </source>
</evidence>
<dbReference type="InterPro" id="IPR013325">
    <property type="entry name" value="RNA_pol_sigma_r2"/>
</dbReference>
<evidence type="ECO:0000313" key="11">
    <source>
        <dbReference type="Proteomes" id="UP000216411"/>
    </source>
</evidence>
<dbReference type="PANTHER" id="PTHR30603:SF60">
    <property type="entry name" value="RNA POLYMERASE SIGMA FACTOR RPOD"/>
    <property type="match status" value="1"/>
</dbReference>
<feature type="short sequence motif" description="Interaction with polymerase core subunit RpoC" evidence="6">
    <location>
        <begin position="162"/>
        <end position="165"/>
    </location>
</feature>
<dbReference type="InterPro" id="IPR007627">
    <property type="entry name" value="RNA_pol_sigma70_r2"/>
</dbReference>
<dbReference type="Gene3D" id="1.10.220.120">
    <property type="entry name" value="Sigma-70 factor, region 1.1"/>
    <property type="match status" value="1"/>
</dbReference>
<keyword evidence="2 6" id="KW-0805">Transcription regulation</keyword>
<dbReference type="InterPro" id="IPR000943">
    <property type="entry name" value="RNA_pol_sigma70"/>
</dbReference>
<accession>A0A255I296</accession>
<evidence type="ECO:0000313" key="9">
    <source>
        <dbReference type="EMBL" id="PXV93552.1"/>
    </source>
</evidence>
<keyword evidence="4 6" id="KW-0238">DNA-binding</keyword>
<dbReference type="NCBIfam" id="TIGR02393">
    <property type="entry name" value="RpoD_Cterm"/>
    <property type="match status" value="1"/>
</dbReference>
<dbReference type="Pfam" id="PF04539">
    <property type="entry name" value="Sigma70_r3"/>
    <property type="match status" value="1"/>
</dbReference>
<protein>
    <recommendedName>
        <fullName evidence="6">RNA polymerase sigma factor SigA</fullName>
    </recommendedName>
</protein>
<dbReference type="InterPro" id="IPR007127">
    <property type="entry name" value="RNA_pol_sigma_70_r1_1"/>
</dbReference>
<dbReference type="Pfam" id="PF00140">
    <property type="entry name" value="Sigma70_r1_2"/>
    <property type="match status" value="1"/>
</dbReference>
<dbReference type="CDD" id="cd06171">
    <property type="entry name" value="Sigma70_r4"/>
    <property type="match status" value="1"/>
</dbReference>
<keyword evidence="1 6" id="KW-0963">Cytoplasm</keyword>
<dbReference type="Pfam" id="PF04545">
    <property type="entry name" value="Sigma70_r4"/>
    <property type="match status" value="1"/>
</dbReference>
<dbReference type="InterPro" id="IPR014284">
    <property type="entry name" value="RNA_pol_sigma-70_dom"/>
</dbReference>
<feature type="region of interest" description="Sigma-70 factor domain-2" evidence="6">
    <location>
        <begin position="138"/>
        <end position="208"/>
    </location>
</feature>
<evidence type="ECO:0000256" key="4">
    <source>
        <dbReference type="ARBA" id="ARBA00023125"/>
    </source>
</evidence>
<sequence length="371" mass="42526">MDEAVVKFTKIMEKLLKTAKANNNTLELEEINDAFEGTELTPEKLDWVLEYFERQNVDVVTTRVSEEEEGDEDSFLLSEEEEEVEIIDDVDVLDGVSTEDPVRMYLKEIGNISLLSVEDEITLAKKMSEGDEESKKKLIESNLRLVVSIAKKYVGRGLSFLDLIQEGNIGLMKAVDKFDYQKGYKFSTYATWWIRQAITRGIADFAKTIRVPVHMVETINKTLRTSRVLMQELGREPSSEEIAQRMDIPVSKVEEVLKISRDPVSLETPIGEEEDSHLGDFIEDDNALSPSDSAAFTMLKQELSEALSTLNDREREVIKLRFGLEDGTPRTLEEVGKEFNVTRERIRQIEAKALRKLRHPNRSRKLKEFLE</sequence>
<dbReference type="NCBIfam" id="TIGR02937">
    <property type="entry name" value="sigma70-ECF"/>
    <property type="match status" value="1"/>
</dbReference>
<feature type="region of interest" description="Sigma-70 factor domain-3" evidence="6">
    <location>
        <begin position="217"/>
        <end position="293"/>
    </location>
</feature>
<reference evidence="10" key="3">
    <citation type="submission" date="2018-07" db="EMBL/GenBank/DDBJ databases">
        <authorList>
            <person name="Quirk P.G."/>
            <person name="Krulwich T.A."/>
        </authorList>
    </citation>
    <scope>NUCLEOTIDE SEQUENCE</scope>
    <source>
        <strain evidence="10">CCRI-19302</strain>
    </source>
</reference>
<feature type="DNA-binding region" description="H-T-H motif" evidence="6">
    <location>
        <begin position="332"/>
        <end position="351"/>
    </location>
</feature>
<dbReference type="Pfam" id="PF04542">
    <property type="entry name" value="Sigma70_r2"/>
    <property type="match status" value="1"/>
</dbReference>
<organism evidence="9 12">
    <name type="scientific">Lachnotalea glycerini</name>
    <dbReference type="NCBI Taxonomy" id="1763509"/>
    <lineage>
        <taxon>Bacteria</taxon>
        <taxon>Bacillati</taxon>
        <taxon>Bacillota</taxon>
        <taxon>Clostridia</taxon>
        <taxon>Lachnospirales</taxon>
        <taxon>Lachnospiraceae</taxon>
        <taxon>Lachnotalea</taxon>
    </lineage>
</organism>
<reference evidence="9 12" key="2">
    <citation type="submission" date="2018-05" db="EMBL/GenBank/DDBJ databases">
        <title>Genomic Encyclopedia of Type Strains, Phase IV (KMG-IV): sequencing the most valuable type-strain genomes for metagenomic binning, comparative biology and taxonomic classification.</title>
        <authorList>
            <person name="Goeker M."/>
        </authorList>
    </citation>
    <scope>NUCLEOTIDE SEQUENCE [LARGE SCALE GENOMIC DNA]</scope>
    <source>
        <strain evidence="9 12">DSM 28816</strain>
    </source>
</reference>
<dbReference type="FunFam" id="1.10.601.10:FF:000001">
    <property type="entry name" value="RNA polymerase sigma factor SigA"/>
    <property type="match status" value="1"/>
</dbReference>
<dbReference type="InterPro" id="IPR050239">
    <property type="entry name" value="Sigma-70_RNA_pol_init_factors"/>
</dbReference>
<feature type="domain" description="RNA polymerase sigma-70" evidence="7">
    <location>
        <begin position="162"/>
        <end position="175"/>
    </location>
</feature>
<dbReference type="PROSITE" id="PS00716">
    <property type="entry name" value="SIGMA70_2"/>
    <property type="match status" value="1"/>
</dbReference>
<dbReference type="Proteomes" id="UP000247523">
    <property type="component" value="Unassembled WGS sequence"/>
</dbReference>
<dbReference type="InterPro" id="IPR028630">
    <property type="entry name" value="Sigma70_RpoD"/>
</dbReference>
<feature type="domain" description="RNA polymerase sigma-70" evidence="8">
    <location>
        <begin position="331"/>
        <end position="357"/>
    </location>
</feature>
<evidence type="ECO:0000256" key="3">
    <source>
        <dbReference type="ARBA" id="ARBA00023082"/>
    </source>
</evidence>
<dbReference type="EMBL" id="NOKA02000003">
    <property type="protein sequence ID" value="RDY32511.1"/>
    <property type="molecule type" value="Genomic_DNA"/>
</dbReference>
<keyword evidence="3 6" id="KW-0731">Sigma factor</keyword>
<evidence type="ECO:0000313" key="10">
    <source>
        <dbReference type="EMBL" id="RDY32511.1"/>
    </source>
</evidence>
<reference evidence="10 11" key="1">
    <citation type="journal article" date="2017" name="Genome Announc.">
        <title>Draft Genome Sequence of a Sporulating and Motile Strain of Lachnotalea glycerini Isolated from Water in Quebec City, Canada.</title>
        <authorList>
            <person name="Maheux A.F."/>
            <person name="Boudreau D.K."/>
            <person name="Berube E."/>
            <person name="Boissinot M."/>
            <person name="Raymond F."/>
            <person name="Brodeur S."/>
            <person name="Corbeil J."/>
            <person name="Isabel S."/>
            <person name="Omar R.F."/>
            <person name="Bergeron M.G."/>
        </authorList>
    </citation>
    <scope>NUCLEOTIDE SEQUENCE [LARGE SCALE GENOMIC DNA]</scope>
    <source>
        <strain evidence="10 11">CCRI-19302</strain>
    </source>
</reference>
<proteinExistence type="inferred from homology"/>
<gene>
    <name evidence="10" type="primary">rpoD</name>
    <name evidence="6" type="synonym">sigA</name>
    <name evidence="9" type="ORF">C8E03_102320</name>
    <name evidence="10" type="ORF">CG710_003520</name>
</gene>
<comment type="function">
    <text evidence="6">Sigma factors are initiation factors that promote the attachment of RNA polymerase to specific initiation sites and are then released. This sigma factor is the primary sigma factor during exponential growth.</text>
</comment>
<comment type="similarity">
    <text evidence="6">Belongs to the sigma-70 factor family. RpoD/SigA subfamily.</text>
</comment>
<dbReference type="PANTHER" id="PTHR30603">
    <property type="entry name" value="RNA POLYMERASE SIGMA FACTOR RPO"/>
    <property type="match status" value="1"/>
</dbReference>
<dbReference type="Gene3D" id="1.10.601.10">
    <property type="entry name" value="RNA Polymerase Primary Sigma Factor"/>
    <property type="match status" value="2"/>
</dbReference>
<dbReference type="PRINTS" id="PR00046">
    <property type="entry name" value="SIGMA70FCT"/>
</dbReference>
<dbReference type="InterPro" id="IPR013324">
    <property type="entry name" value="RNA_pol_sigma_r3/r4-like"/>
</dbReference>
<dbReference type="FunFam" id="1.10.10.10:FF:000004">
    <property type="entry name" value="RNA polymerase sigma factor SigA"/>
    <property type="match status" value="1"/>
</dbReference>
<name>A0A255I296_9FIRM</name>
<dbReference type="PROSITE" id="PS00715">
    <property type="entry name" value="SIGMA70_1"/>
    <property type="match status" value="1"/>
</dbReference>
<dbReference type="InterPro" id="IPR012760">
    <property type="entry name" value="RNA_pol_sigma_RpoD_C"/>
</dbReference>
<comment type="caution">
    <text evidence="9">The sequence shown here is derived from an EMBL/GenBank/DDBJ whole genome shotgun (WGS) entry which is preliminary data.</text>
</comment>
<dbReference type="RefSeq" id="WP_094379611.1">
    <property type="nucleotide sequence ID" value="NZ_NOKA02000003.1"/>
</dbReference>